<proteinExistence type="predicted"/>
<reference evidence="1 2" key="1">
    <citation type="journal article" date="2022" name="Syst. Appl. Microbiol.">
        <title>Rhodopirellula aestuarii sp. nov., a novel member of the genus Rhodopirellula isolated from brackish sediments collected in the Tagus River estuary, Portugal.</title>
        <authorList>
            <person name="Vitorino I.R."/>
            <person name="Klimek D."/>
            <person name="Calusinska M."/>
            <person name="Lobo-da-Cunha A."/>
            <person name="Vasconcelos V."/>
            <person name="Lage O.M."/>
        </authorList>
    </citation>
    <scope>NUCLEOTIDE SEQUENCE [LARGE SCALE GENOMIC DNA]</scope>
    <source>
        <strain evidence="1 2">ICT_H3.1</strain>
    </source>
</reference>
<dbReference type="Proteomes" id="UP001202961">
    <property type="component" value="Unassembled WGS sequence"/>
</dbReference>
<sequence>MSEIKFLVLDSKSRKTEAIKLIASVFDESKVVPHHGDKSLVEGFGVSSATEVAVVHRTDLGEEWISSNESVRSTLNGASVVVAYTGGQAGLQTAELREFAEDQKYANSDRWYAANVGFGKPNVPDDEGWLEVFKWAGDPDRSTEKLPRLLDPPERTQREHVLAVSLFCEAFLLSHAYPPFDAAGVGLALGEDAKGLALDTFQTQEKSEWFEQPSEWRNLFGTGLLAKLEGEMKKDSFERMGDVCKFVSKLDDWNGRDEMSIGCDEVSKVFEQLQAELKSS</sequence>
<protein>
    <submittedName>
        <fullName evidence="1">Uncharacterized protein</fullName>
    </submittedName>
</protein>
<evidence type="ECO:0000313" key="2">
    <source>
        <dbReference type="Proteomes" id="UP001202961"/>
    </source>
</evidence>
<organism evidence="1 2">
    <name type="scientific">Aporhodopirellula aestuarii</name>
    <dbReference type="NCBI Taxonomy" id="2950107"/>
    <lineage>
        <taxon>Bacteria</taxon>
        <taxon>Pseudomonadati</taxon>
        <taxon>Planctomycetota</taxon>
        <taxon>Planctomycetia</taxon>
        <taxon>Pirellulales</taxon>
        <taxon>Pirellulaceae</taxon>
        <taxon>Aporhodopirellula</taxon>
    </lineage>
</organism>
<dbReference type="EMBL" id="JAMQBK010000096">
    <property type="protein sequence ID" value="MCM2374648.1"/>
    <property type="molecule type" value="Genomic_DNA"/>
</dbReference>
<name>A0ABT0UE46_9BACT</name>
<accession>A0ABT0UE46</accession>
<dbReference type="RefSeq" id="WP_250932636.1">
    <property type="nucleotide sequence ID" value="NZ_JAMQBK010000096.1"/>
</dbReference>
<keyword evidence="2" id="KW-1185">Reference proteome</keyword>
<gene>
    <name evidence="1" type="ORF">NB063_28840</name>
</gene>
<evidence type="ECO:0000313" key="1">
    <source>
        <dbReference type="EMBL" id="MCM2374648.1"/>
    </source>
</evidence>
<comment type="caution">
    <text evidence="1">The sequence shown here is derived from an EMBL/GenBank/DDBJ whole genome shotgun (WGS) entry which is preliminary data.</text>
</comment>